<reference evidence="2 3" key="1">
    <citation type="journal article" date="2015" name="Sci. Rep.">
        <title>Genome of the facultative scuticociliatosis pathogen Pseudocohnilembus persalinus provides insight into its virulence through horizontal gene transfer.</title>
        <authorList>
            <person name="Xiong J."/>
            <person name="Wang G."/>
            <person name="Cheng J."/>
            <person name="Tian M."/>
            <person name="Pan X."/>
            <person name="Warren A."/>
            <person name="Jiang C."/>
            <person name="Yuan D."/>
            <person name="Miao W."/>
        </authorList>
    </citation>
    <scope>NUCLEOTIDE SEQUENCE [LARGE SCALE GENOMIC DNA]</scope>
    <source>
        <strain evidence="2">36N120E</strain>
    </source>
</reference>
<dbReference type="EMBL" id="LDAU01000102">
    <property type="protein sequence ID" value="KRX05994.1"/>
    <property type="molecule type" value="Genomic_DNA"/>
</dbReference>
<evidence type="ECO:0000313" key="2">
    <source>
        <dbReference type="EMBL" id="KRX05994.1"/>
    </source>
</evidence>
<evidence type="ECO:0000256" key="1">
    <source>
        <dbReference type="SAM" id="Coils"/>
    </source>
</evidence>
<proteinExistence type="predicted"/>
<evidence type="ECO:0000313" key="3">
    <source>
        <dbReference type="Proteomes" id="UP000054937"/>
    </source>
</evidence>
<keyword evidence="1" id="KW-0175">Coiled coil</keyword>
<keyword evidence="3" id="KW-1185">Reference proteome</keyword>
<dbReference type="Proteomes" id="UP000054937">
    <property type="component" value="Unassembled WGS sequence"/>
</dbReference>
<organism evidence="2 3">
    <name type="scientific">Pseudocohnilembus persalinus</name>
    <name type="common">Ciliate</name>
    <dbReference type="NCBI Taxonomy" id="266149"/>
    <lineage>
        <taxon>Eukaryota</taxon>
        <taxon>Sar</taxon>
        <taxon>Alveolata</taxon>
        <taxon>Ciliophora</taxon>
        <taxon>Intramacronucleata</taxon>
        <taxon>Oligohymenophorea</taxon>
        <taxon>Scuticociliatia</taxon>
        <taxon>Philasterida</taxon>
        <taxon>Pseudocohnilembidae</taxon>
        <taxon>Pseudocohnilembus</taxon>
    </lineage>
</organism>
<sequence length="334" mass="39956">MFSFSVSNLYDNYKLKENENESLNSQNNHPTIQNGIKKSQNINKKKIEELQGYEKILVLKKLQQEKDAEQEEPVQQIQVQPQIVQPRQKQIDLNSNYYGNNGLDPSGKVKIFDTSKMRKHNIAQIAPNQFVVKGKFPGPQNFVEEVLDDFNYQDIQKSKVYYQVQQILQAEDQQQVEEFNTQINEIKQKLQLYREKMYKGDPFMSGYEDKEEIKMNQEIERLQKEKDLAFENLKNDEEYQAKRKVKEIMLLKEFEIRNKELESKKVITLDKIPRKRMLEIIDKYANEKKEIKLYDLRYKDQIDKHLEKQNQFFTENRTLDGQELSFDQTLKCIF</sequence>
<accession>A0A0V0QVB4</accession>
<feature type="coiled-coil region" evidence="1">
    <location>
        <begin position="169"/>
        <end position="271"/>
    </location>
</feature>
<protein>
    <submittedName>
        <fullName evidence="2">Uncharacterized protein</fullName>
    </submittedName>
</protein>
<comment type="caution">
    <text evidence="2">The sequence shown here is derived from an EMBL/GenBank/DDBJ whole genome shotgun (WGS) entry which is preliminary data.</text>
</comment>
<dbReference type="AlphaFoldDB" id="A0A0V0QVB4"/>
<name>A0A0V0QVB4_PSEPJ</name>
<gene>
    <name evidence="2" type="ORF">PPERSA_01072</name>
</gene>
<dbReference type="InParanoid" id="A0A0V0QVB4"/>